<feature type="domain" description="Endo-beta-1,2-glucanase SGL" evidence="2">
    <location>
        <begin position="72"/>
        <end position="534"/>
    </location>
</feature>
<keyword evidence="1" id="KW-0732">Signal</keyword>
<proteinExistence type="predicted"/>
<name>A0A4U0WVH6_9PEZI</name>
<gene>
    <name evidence="3" type="ORF">B0A49_10111</name>
</gene>
<dbReference type="InterPro" id="IPR058773">
    <property type="entry name" value="SGL_GH162"/>
</dbReference>
<dbReference type="Proteomes" id="UP000308768">
    <property type="component" value="Unassembled WGS sequence"/>
</dbReference>
<dbReference type="EMBL" id="NAJN01000987">
    <property type="protein sequence ID" value="TKA66726.1"/>
    <property type="molecule type" value="Genomic_DNA"/>
</dbReference>
<dbReference type="Pfam" id="PF26157">
    <property type="entry name" value="SGL_GH162"/>
    <property type="match status" value="1"/>
</dbReference>
<feature type="chain" id="PRO_5020595544" description="Endo-beta-1,2-glucanase SGL domain-containing protein" evidence="1">
    <location>
        <begin position="19"/>
        <end position="537"/>
    </location>
</feature>
<evidence type="ECO:0000313" key="3">
    <source>
        <dbReference type="EMBL" id="TKA66726.1"/>
    </source>
</evidence>
<feature type="signal peptide" evidence="1">
    <location>
        <begin position="1"/>
        <end position="18"/>
    </location>
</feature>
<keyword evidence="4" id="KW-1185">Reference proteome</keyword>
<organism evidence="3 4">
    <name type="scientific">Cryomyces minteri</name>
    <dbReference type="NCBI Taxonomy" id="331657"/>
    <lineage>
        <taxon>Eukaryota</taxon>
        <taxon>Fungi</taxon>
        <taxon>Dikarya</taxon>
        <taxon>Ascomycota</taxon>
        <taxon>Pezizomycotina</taxon>
        <taxon>Dothideomycetes</taxon>
        <taxon>Dothideomycetes incertae sedis</taxon>
        <taxon>Cryomyces</taxon>
    </lineage>
</organism>
<reference evidence="3 4" key="1">
    <citation type="submission" date="2017-03" db="EMBL/GenBank/DDBJ databases">
        <title>Genomes of endolithic fungi from Antarctica.</title>
        <authorList>
            <person name="Coleine C."/>
            <person name="Masonjones S."/>
            <person name="Stajich J.E."/>
        </authorList>
    </citation>
    <scope>NUCLEOTIDE SEQUENCE [LARGE SCALE GENOMIC DNA]</scope>
    <source>
        <strain evidence="3 4">CCFEE 5187</strain>
    </source>
</reference>
<comment type="caution">
    <text evidence="3">The sequence shown here is derived from an EMBL/GenBank/DDBJ whole genome shotgun (WGS) entry which is preliminary data.</text>
</comment>
<dbReference type="CDD" id="cd24165">
    <property type="entry name" value="TfSGL-like"/>
    <property type="match status" value="1"/>
</dbReference>
<evidence type="ECO:0000259" key="2">
    <source>
        <dbReference type="Pfam" id="PF26157"/>
    </source>
</evidence>
<evidence type="ECO:0000256" key="1">
    <source>
        <dbReference type="SAM" id="SignalP"/>
    </source>
</evidence>
<accession>A0A4U0WVH6</accession>
<dbReference type="AlphaFoldDB" id="A0A4U0WVH6"/>
<protein>
    <recommendedName>
        <fullName evidence="2">Endo-beta-1,2-glucanase SGL domain-containing protein</fullName>
    </recommendedName>
</protein>
<dbReference type="OrthoDB" id="9981847at2759"/>
<evidence type="ECO:0000313" key="4">
    <source>
        <dbReference type="Proteomes" id="UP000308768"/>
    </source>
</evidence>
<sequence>MARLSILSVLFFAAASLSAPNYGKNNNPPCRFAPLYSQDNVLEHPRDFAQDFLYWEGHFHQNNVGYNTANAMTYDGTLLDPTTGLATEKHPFSAASKELQHSTDNSGTITQSIHIMLLAHALDGDADAARFLAPNQPKKAAQQLAFQIMQTKLNTYLTFNATYPGFGGFLPWFLADKTMLTPTLDWVNRVPALDNGELIWAVYAAVQVLGESSQKEWKDLANGWQRWLDYTKKNAARVFYADAGKVCAVTTIKDQALPVGDARQSYKCEGSGTLNDPYEGELFMWWLYFFGGLSNANKQALLAVKRPQLVRKEYQMGNIGPITVQEGFWFSAHEQWKLLELPYLSIPLVQRLFLNAERVRTCNSAIQHIPGMFASVNNSTDSSGQIIGYISDAGIPSISNQTTFELDVVTPYSVFPVMLFDRGVAFAWWLDMAKGKKMQNPYGSTESTRVDGTAVSSFVSWDSKITTVVANLGGVAEFAASKMKRDGIYDEFIDVTQREYGMKFSQPLNGERQPLCLPTATVPDAGLVDYTQCSKGS</sequence>